<accession>A0A6G0TDW8</accession>
<keyword evidence="2" id="KW-1185">Reference proteome</keyword>
<evidence type="ECO:0000313" key="2">
    <source>
        <dbReference type="Proteomes" id="UP000475862"/>
    </source>
</evidence>
<sequence>MGNENDESDISKRKASTYNELFNTVTELREKLRLLEAPSVPKNPSSAPTSTVTVLSTVDYRILPDVGTSIWTFTGHKLSNDVEDWISSVDGLVHVNQWLLRYRFLYVRSHVAEAARSWYLLEEFHDWDTFVGKFRSTFVSSVRKADLWWDLESRVPSPTEPTIDYFYAKISLCRSLDLSFVETRDYILEGLRS</sequence>
<organism evidence="1 2">
    <name type="scientific">Aphis glycines</name>
    <name type="common">Soybean aphid</name>
    <dbReference type="NCBI Taxonomy" id="307491"/>
    <lineage>
        <taxon>Eukaryota</taxon>
        <taxon>Metazoa</taxon>
        <taxon>Ecdysozoa</taxon>
        <taxon>Arthropoda</taxon>
        <taxon>Hexapoda</taxon>
        <taxon>Insecta</taxon>
        <taxon>Pterygota</taxon>
        <taxon>Neoptera</taxon>
        <taxon>Paraneoptera</taxon>
        <taxon>Hemiptera</taxon>
        <taxon>Sternorrhyncha</taxon>
        <taxon>Aphidomorpha</taxon>
        <taxon>Aphidoidea</taxon>
        <taxon>Aphididae</taxon>
        <taxon>Aphidini</taxon>
        <taxon>Aphis</taxon>
        <taxon>Aphis</taxon>
    </lineage>
</organism>
<evidence type="ECO:0000313" key="1">
    <source>
        <dbReference type="EMBL" id="KAE9530056.1"/>
    </source>
</evidence>
<name>A0A6G0TDW8_APHGL</name>
<dbReference type="Proteomes" id="UP000475862">
    <property type="component" value="Unassembled WGS sequence"/>
</dbReference>
<dbReference type="OrthoDB" id="6611717at2759"/>
<reference evidence="1 2" key="1">
    <citation type="submission" date="2019-08" db="EMBL/GenBank/DDBJ databases">
        <title>The genome of the soybean aphid Biotype 1, its phylome, world population structure and adaptation to the North American continent.</title>
        <authorList>
            <person name="Giordano R."/>
            <person name="Donthu R.K."/>
            <person name="Hernandez A.G."/>
            <person name="Wright C.L."/>
            <person name="Zimin A.V."/>
        </authorList>
    </citation>
    <scope>NUCLEOTIDE SEQUENCE [LARGE SCALE GENOMIC DNA]</scope>
    <source>
        <tissue evidence="1">Whole aphids</tissue>
    </source>
</reference>
<protein>
    <recommendedName>
        <fullName evidence="3">Retrotransposon gag domain-containing protein</fullName>
    </recommendedName>
</protein>
<evidence type="ECO:0008006" key="3">
    <source>
        <dbReference type="Google" id="ProtNLM"/>
    </source>
</evidence>
<proteinExistence type="predicted"/>
<comment type="caution">
    <text evidence="1">The sequence shown here is derived from an EMBL/GenBank/DDBJ whole genome shotgun (WGS) entry which is preliminary data.</text>
</comment>
<gene>
    <name evidence="1" type="ORF">AGLY_011518</name>
</gene>
<dbReference type="AlphaFoldDB" id="A0A6G0TDW8"/>
<dbReference type="EMBL" id="VYZN01000043">
    <property type="protein sequence ID" value="KAE9530056.1"/>
    <property type="molecule type" value="Genomic_DNA"/>
</dbReference>